<reference evidence="1" key="2">
    <citation type="journal article" date="2014" name="ISME J.">
        <title>Microbial stratification in low pH oxic and suboxic macroscopic growths along an acid mine drainage.</title>
        <authorList>
            <person name="Mendez-Garcia C."/>
            <person name="Mesa V."/>
            <person name="Sprenger R.R."/>
            <person name="Richter M."/>
            <person name="Diez M.S."/>
            <person name="Solano J."/>
            <person name="Bargiela R."/>
            <person name="Golyshina O.V."/>
            <person name="Manteca A."/>
            <person name="Ramos J.L."/>
            <person name="Gallego J.R."/>
            <person name="Llorente I."/>
            <person name="Martins Dos Santos V.A."/>
            <person name="Jensen O.N."/>
            <person name="Pelaez A.I."/>
            <person name="Sanchez J."/>
            <person name="Ferrer M."/>
        </authorList>
    </citation>
    <scope>NUCLEOTIDE SEQUENCE</scope>
</reference>
<reference evidence="1" key="1">
    <citation type="submission" date="2013-08" db="EMBL/GenBank/DDBJ databases">
        <authorList>
            <person name="Mendez C."/>
            <person name="Richter M."/>
            <person name="Ferrer M."/>
            <person name="Sanchez J."/>
        </authorList>
    </citation>
    <scope>NUCLEOTIDE SEQUENCE</scope>
</reference>
<organism evidence="1">
    <name type="scientific">mine drainage metagenome</name>
    <dbReference type="NCBI Taxonomy" id="410659"/>
    <lineage>
        <taxon>unclassified sequences</taxon>
        <taxon>metagenomes</taxon>
        <taxon>ecological metagenomes</taxon>
    </lineage>
</organism>
<gene>
    <name evidence="1" type="ORF">B2A_10322</name>
</gene>
<proteinExistence type="predicted"/>
<comment type="caution">
    <text evidence="1">The sequence shown here is derived from an EMBL/GenBank/DDBJ whole genome shotgun (WGS) entry which is preliminary data.</text>
</comment>
<sequence>GRHGLRPAPRREGPTWVELLYAQAKGVLATGFFTADTMLLRRYYVLS</sequence>
<dbReference type="AlphaFoldDB" id="T1AK88"/>
<evidence type="ECO:0000313" key="1">
    <source>
        <dbReference type="EMBL" id="EQD42460.1"/>
    </source>
</evidence>
<dbReference type="EMBL" id="AUZZ01007442">
    <property type="protein sequence ID" value="EQD42460.1"/>
    <property type="molecule type" value="Genomic_DNA"/>
</dbReference>
<name>T1AK88_9ZZZZ</name>
<feature type="non-terminal residue" evidence="1">
    <location>
        <position position="1"/>
    </location>
</feature>
<accession>T1AK88</accession>
<protein>
    <submittedName>
        <fullName evidence="1">Integrase catalytic region</fullName>
    </submittedName>
</protein>